<name>A0A1I7UPN0_9PELO</name>
<keyword evidence="2" id="KW-0732">Signal</keyword>
<dbReference type="Proteomes" id="UP000095282">
    <property type="component" value="Unplaced"/>
</dbReference>
<evidence type="ECO:0000313" key="3">
    <source>
        <dbReference type="Proteomes" id="UP000095282"/>
    </source>
</evidence>
<proteinExistence type="predicted"/>
<evidence type="ECO:0000256" key="1">
    <source>
        <dbReference type="SAM" id="MobiDB-lite"/>
    </source>
</evidence>
<feature type="region of interest" description="Disordered" evidence="1">
    <location>
        <begin position="153"/>
        <end position="211"/>
    </location>
</feature>
<sequence>MIFLLLALLSTVLTEDAFFMTKYRPSSVYRKIVAGFRYSHAANIHYQGGVQCSLGTYYCFIGVYANEMILPSYHAYSVELLNKGRKTDVRSYAYGSREIHEWANGDVTQSFSSFNFTNSPYKTLEDLKKEEEERNAVLKQVLLDRIEKMQARKERGLNKEEKMKKEKEEEMKKQKEEQEKMKEDKEEKESSGEPEGSGKPESSGEPNFLNQ</sequence>
<evidence type="ECO:0000256" key="2">
    <source>
        <dbReference type="SAM" id="SignalP"/>
    </source>
</evidence>
<protein>
    <submittedName>
        <fullName evidence="4">Signal peptide containing protein</fullName>
    </submittedName>
</protein>
<reference evidence="4" key="1">
    <citation type="submission" date="2016-11" db="UniProtKB">
        <authorList>
            <consortium name="WormBaseParasite"/>
        </authorList>
    </citation>
    <scope>IDENTIFICATION</scope>
</reference>
<feature type="compositionally biased region" description="Basic and acidic residues" evidence="1">
    <location>
        <begin position="153"/>
        <end position="191"/>
    </location>
</feature>
<organism evidence="3 4">
    <name type="scientific">Caenorhabditis tropicalis</name>
    <dbReference type="NCBI Taxonomy" id="1561998"/>
    <lineage>
        <taxon>Eukaryota</taxon>
        <taxon>Metazoa</taxon>
        <taxon>Ecdysozoa</taxon>
        <taxon>Nematoda</taxon>
        <taxon>Chromadorea</taxon>
        <taxon>Rhabditida</taxon>
        <taxon>Rhabditina</taxon>
        <taxon>Rhabditomorpha</taxon>
        <taxon>Rhabditoidea</taxon>
        <taxon>Rhabditidae</taxon>
        <taxon>Peloderinae</taxon>
        <taxon>Caenorhabditis</taxon>
    </lineage>
</organism>
<accession>A0A1I7UPN0</accession>
<keyword evidence="3" id="KW-1185">Reference proteome</keyword>
<feature type="chain" id="PRO_5009309300" evidence="2">
    <location>
        <begin position="18"/>
        <end position="211"/>
    </location>
</feature>
<evidence type="ECO:0000313" key="4">
    <source>
        <dbReference type="WBParaSite" id="Csp11.Scaffold630.g18088.t1"/>
    </source>
</evidence>
<dbReference type="WBParaSite" id="Csp11.Scaffold630.g18088.t1">
    <property type="protein sequence ID" value="Csp11.Scaffold630.g18088.t1"/>
    <property type="gene ID" value="Csp11.Scaffold630.g18088"/>
</dbReference>
<feature type="signal peptide" evidence="2">
    <location>
        <begin position="1"/>
        <end position="17"/>
    </location>
</feature>
<dbReference type="AlphaFoldDB" id="A0A1I7UPN0"/>
<feature type="compositionally biased region" description="Low complexity" evidence="1">
    <location>
        <begin position="193"/>
        <end position="211"/>
    </location>
</feature>